<protein>
    <submittedName>
        <fullName evidence="1">Uncharacterized protein</fullName>
    </submittedName>
</protein>
<comment type="caution">
    <text evidence="1">The sequence shown here is derived from an EMBL/GenBank/DDBJ whole genome shotgun (WGS) entry which is preliminary data.</text>
</comment>
<evidence type="ECO:0000313" key="2">
    <source>
        <dbReference type="Proteomes" id="UP001519362"/>
    </source>
</evidence>
<name>A0ABS4ZFL8_9MICO</name>
<dbReference type="EMBL" id="JAGIOL010000001">
    <property type="protein sequence ID" value="MBP2436059.1"/>
    <property type="molecule type" value="Genomic_DNA"/>
</dbReference>
<gene>
    <name evidence="1" type="ORF">JOF34_000645</name>
</gene>
<accession>A0ABS4ZFL8</accession>
<dbReference type="Proteomes" id="UP001519362">
    <property type="component" value="Unassembled WGS sequence"/>
</dbReference>
<proteinExistence type="predicted"/>
<keyword evidence="2" id="KW-1185">Reference proteome</keyword>
<reference evidence="1 2" key="1">
    <citation type="submission" date="2021-03" db="EMBL/GenBank/DDBJ databases">
        <title>Sequencing the genomes of 1000 actinobacteria strains.</title>
        <authorList>
            <person name="Klenk H.-P."/>
        </authorList>
    </citation>
    <scope>NUCLEOTIDE SEQUENCE [LARGE SCALE GENOMIC DNA]</scope>
    <source>
        <strain evidence="1 2">DSM 24221</strain>
    </source>
</reference>
<evidence type="ECO:0000313" key="1">
    <source>
        <dbReference type="EMBL" id="MBP2436059.1"/>
    </source>
</evidence>
<sequence length="135" mass="13767">MFGCDAEALNEPLGDEGTVTRFGVAFDAQQRGIAGGGEVGEHRREIGVAQNLCGVAASVVRGQCAARALADALTVVLGVLELTQFCGGGKLAVVPVVDPSLVESGLQSERVGPRIVGAADRRAGLCQRDPAAVQP</sequence>
<organism evidence="1 2">
    <name type="scientific">Microbacterium amylolyticum</name>
    <dbReference type="NCBI Taxonomy" id="936337"/>
    <lineage>
        <taxon>Bacteria</taxon>
        <taxon>Bacillati</taxon>
        <taxon>Actinomycetota</taxon>
        <taxon>Actinomycetes</taxon>
        <taxon>Micrococcales</taxon>
        <taxon>Microbacteriaceae</taxon>
        <taxon>Microbacterium</taxon>
    </lineage>
</organism>